<dbReference type="AlphaFoldDB" id="A0A4Q5J380"/>
<evidence type="ECO:0000313" key="2">
    <source>
        <dbReference type="EMBL" id="RYU12833.1"/>
    </source>
</evidence>
<dbReference type="PANTHER" id="PTHR43685:SF3">
    <property type="entry name" value="SLR2126 PROTEIN"/>
    <property type="match status" value="1"/>
</dbReference>
<protein>
    <submittedName>
        <fullName evidence="2">Glycosyltransferase</fullName>
    </submittedName>
</protein>
<feature type="transmembrane region" description="Helical" evidence="1">
    <location>
        <begin position="556"/>
        <end position="578"/>
    </location>
</feature>
<feature type="transmembrane region" description="Helical" evidence="1">
    <location>
        <begin position="494"/>
        <end position="519"/>
    </location>
</feature>
<keyword evidence="1" id="KW-1133">Transmembrane helix</keyword>
<dbReference type="InterPro" id="IPR050834">
    <property type="entry name" value="Glycosyltransf_2"/>
</dbReference>
<sequence>MADLTGRRFSVARAHPLGLSAVTTPVDPATSTSVTVLVVSHDGSRWLETVLDAVAAQTHRPDGVLAVDTGSTDGCVDLLHRRLGNDGFVTAPAHVSYGAAVARGLEALPQPGPGEDAWIWLLHDDSAPAPDALEQLLAKAADQPSVDVLGPKLREWPSLRRLLEVGVTISGTGRRETGLERGEYDQGQHDRQRDVLAVNTAGMLVRRSVLEELGFDERLPMFGNDLDFGWRAARAGHRTLVVPDAVVFHVEAAHRGVRRTDLTGRHFHRNERQAALYTLLANTSGRWLPFLWVRLLLGSLVRALGFLLVRSPGEARDELSALVRVYSRPFRILSARRQRRRTATVGHADVKHLLAPPWLPYRHGLDFLSDLAAALTSQATDMSAARRARVRSAEASETGPVPAEAQNLPEDTGFVARLLRSPFAGVLLVTVVLSFVAGRDLLGGGALAGGALLPAPDGAGDWWRLYLESGHAIGTGSAAPTAPYVLPLAMLGSLFLGHAGLVVDLLFLLAVPLSLVGAYRLARLLTDSPAAALWAATSYALLPVLTGAVQEGRLGTVVGTIVLPWLVHAASFLAPWYSADRRWRASWRTALWLAVLTAFVPLAIVIALPLAVLAFAGARRSRPESTGGWLPVVVPLLVSLVLLLPWTALTWVHQGPQSWLFEAGLPSPRITEPLTPLTALFARPGGSAPWWLGVGVVVAAVFSLARPDTRRQVLRCWWVLVVALLVVVPLAAVSHHLERSVQPQPLWLGFPLVVVQGAAICAATLAATGITSRLSRSSFGWRQPVGAVVVVVALLAPVAGLVWWGIAGTDGPLTRREANPVPTYMTDTAATDPARGVLVVQGRRGEGFAHLLLRGPGLRTGDDTVIPRVEEQAELTDLVERLVSAPEPEDVDELGRLGIGSIYAPAPADIRLAGNLDSLSGVTPGSAVRPGSRAWLVDAGDAATAPATPSSSYRPWLLAVQGLAILVVVVLAAPSRQASR</sequence>
<comment type="caution">
    <text evidence="2">The sequence shown here is derived from an EMBL/GenBank/DDBJ whole genome shotgun (WGS) entry which is preliminary data.</text>
</comment>
<dbReference type="PANTHER" id="PTHR43685">
    <property type="entry name" value="GLYCOSYLTRANSFERASE"/>
    <property type="match status" value="1"/>
</dbReference>
<keyword evidence="3" id="KW-1185">Reference proteome</keyword>
<dbReference type="SUPFAM" id="SSF53448">
    <property type="entry name" value="Nucleotide-diphospho-sugar transferases"/>
    <property type="match status" value="1"/>
</dbReference>
<dbReference type="GO" id="GO:0016740">
    <property type="term" value="F:transferase activity"/>
    <property type="evidence" value="ECO:0007669"/>
    <property type="project" value="UniProtKB-KW"/>
</dbReference>
<evidence type="ECO:0000256" key="1">
    <source>
        <dbReference type="SAM" id="Phobius"/>
    </source>
</evidence>
<keyword evidence="1" id="KW-0472">Membrane</keyword>
<dbReference type="Proteomes" id="UP000291189">
    <property type="component" value="Unassembled WGS sequence"/>
</dbReference>
<feature type="transmembrane region" description="Helical" evidence="1">
    <location>
        <begin position="956"/>
        <end position="974"/>
    </location>
</feature>
<feature type="transmembrane region" description="Helical" evidence="1">
    <location>
        <begin position="717"/>
        <end position="737"/>
    </location>
</feature>
<dbReference type="OrthoDB" id="3734530at2"/>
<accession>A0A4Q5J380</accession>
<feature type="transmembrane region" description="Helical" evidence="1">
    <location>
        <begin position="628"/>
        <end position="649"/>
    </location>
</feature>
<dbReference type="Gene3D" id="3.90.550.10">
    <property type="entry name" value="Spore Coat Polysaccharide Biosynthesis Protein SpsA, Chain A"/>
    <property type="match status" value="1"/>
</dbReference>
<dbReference type="InterPro" id="IPR029044">
    <property type="entry name" value="Nucleotide-diphossugar_trans"/>
</dbReference>
<keyword evidence="1" id="KW-0812">Transmembrane</keyword>
<proteinExistence type="predicted"/>
<feature type="transmembrane region" description="Helical" evidence="1">
    <location>
        <begin position="590"/>
        <end position="616"/>
    </location>
</feature>
<dbReference type="Pfam" id="PF13641">
    <property type="entry name" value="Glyco_tranf_2_3"/>
    <property type="match status" value="1"/>
</dbReference>
<keyword evidence="2" id="KW-0808">Transferase</keyword>
<reference evidence="2 3" key="1">
    <citation type="submission" date="2019-01" db="EMBL/GenBank/DDBJ databases">
        <title>Nocardioides guangzhouensis sp. nov., an actinobacterium isolated from soil.</title>
        <authorList>
            <person name="Fu Y."/>
            <person name="Cai Y."/>
            <person name="Lin Z."/>
            <person name="Chen P."/>
        </authorList>
    </citation>
    <scope>NUCLEOTIDE SEQUENCE [LARGE SCALE GENOMIC DNA]</scope>
    <source>
        <strain evidence="2 3">NBRC 105384</strain>
    </source>
</reference>
<name>A0A4Q5J380_9ACTN</name>
<dbReference type="EMBL" id="SDPU01000020">
    <property type="protein sequence ID" value="RYU12833.1"/>
    <property type="molecule type" value="Genomic_DNA"/>
</dbReference>
<gene>
    <name evidence="2" type="ORF">ETU37_07655</name>
</gene>
<feature type="transmembrane region" description="Helical" evidence="1">
    <location>
        <begin position="784"/>
        <end position="806"/>
    </location>
</feature>
<evidence type="ECO:0000313" key="3">
    <source>
        <dbReference type="Proteomes" id="UP000291189"/>
    </source>
</evidence>
<feature type="transmembrane region" description="Helical" evidence="1">
    <location>
        <begin position="749"/>
        <end position="772"/>
    </location>
</feature>
<feature type="transmembrane region" description="Helical" evidence="1">
    <location>
        <begin position="688"/>
        <end position="705"/>
    </location>
</feature>
<organism evidence="2 3">
    <name type="scientific">Nocardioides iriomotensis</name>
    <dbReference type="NCBI Taxonomy" id="715784"/>
    <lineage>
        <taxon>Bacteria</taxon>
        <taxon>Bacillati</taxon>
        <taxon>Actinomycetota</taxon>
        <taxon>Actinomycetes</taxon>
        <taxon>Propionibacteriales</taxon>
        <taxon>Nocardioidaceae</taxon>
        <taxon>Nocardioides</taxon>
    </lineage>
</organism>